<dbReference type="RefSeq" id="WP_120271970.1">
    <property type="nucleotide sequence ID" value="NZ_RAPN01000001.1"/>
</dbReference>
<keyword evidence="2" id="KW-1185">Reference proteome</keyword>
<evidence type="ECO:0000313" key="1">
    <source>
        <dbReference type="EMBL" id="RKD90573.1"/>
    </source>
</evidence>
<name>A0A419W551_9BACT</name>
<sequence>MTHVESFLNELNNSIQADQTNGNKQQNTGLIQFIASTKNSLDNLQSYLDNKQVAQFYQEIGELKFMIEYSDEVHKNWLLIRAYSGALARLSLEVSMKHASDVSSYYEIQYGRRRILKEESWFEQLRWEFLDELKTLDDDAKLTRFLNKQHKKLNSCFQVYKSELMLFLESLNKQ</sequence>
<gene>
    <name evidence="1" type="ORF">BC643_0913</name>
</gene>
<comment type="caution">
    <text evidence="1">The sequence shown here is derived from an EMBL/GenBank/DDBJ whole genome shotgun (WGS) entry which is preliminary data.</text>
</comment>
<evidence type="ECO:0000313" key="2">
    <source>
        <dbReference type="Proteomes" id="UP000283387"/>
    </source>
</evidence>
<reference evidence="1 2" key="1">
    <citation type="submission" date="2018-09" db="EMBL/GenBank/DDBJ databases">
        <title>Genomic Encyclopedia of Archaeal and Bacterial Type Strains, Phase II (KMG-II): from individual species to whole genera.</title>
        <authorList>
            <person name="Goeker M."/>
        </authorList>
    </citation>
    <scope>NUCLEOTIDE SEQUENCE [LARGE SCALE GENOMIC DNA]</scope>
    <source>
        <strain evidence="1 2">DSM 27148</strain>
    </source>
</reference>
<dbReference type="AlphaFoldDB" id="A0A419W551"/>
<proteinExistence type="predicted"/>
<accession>A0A419W551</accession>
<organism evidence="1 2">
    <name type="scientific">Mangrovibacterium diazotrophicum</name>
    <dbReference type="NCBI Taxonomy" id="1261403"/>
    <lineage>
        <taxon>Bacteria</taxon>
        <taxon>Pseudomonadati</taxon>
        <taxon>Bacteroidota</taxon>
        <taxon>Bacteroidia</taxon>
        <taxon>Marinilabiliales</taxon>
        <taxon>Prolixibacteraceae</taxon>
        <taxon>Mangrovibacterium</taxon>
    </lineage>
</organism>
<dbReference type="EMBL" id="RAPN01000001">
    <property type="protein sequence ID" value="RKD90573.1"/>
    <property type="molecule type" value="Genomic_DNA"/>
</dbReference>
<protein>
    <submittedName>
        <fullName evidence="1">Uncharacterized protein</fullName>
    </submittedName>
</protein>
<dbReference type="Proteomes" id="UP000283387">
    <property type="component" value="Unassembled WGS sequence"/>
</dbReference>
<dbReference type="OrthoDB" id="1121404at2"/>